<feature type="domain" description="Cationic amino acid transporter C-terminal" evidence="2">
    <location>
        <begin position="81"/>
        <end position="131"/>
    </location>
</feature>
<dbReference type="Pfam" id="PF13906">
    <property type="entry name" value="AA_permease_C"/>
    <property type="match status" value="1"/>
</dbReference>
<sequence length="167" mass="19373">MLFNLNNNKHASLHTAILTKWTIGFFSVLAIIICSFFVFAVDKLTPTEPLFFIPFIFIAMISLMCLLILGRQPVDEINLAFKVPWVPFIPCLSIIINFYLMLELDAETWVRFIVWLVIGFLIYFFYGIKHSREGQMQEKELEISLSVSKPHYDSSKLPNIPNIRILV</sequence>
<evidence type="ECO:0000313" key="4">
    <source>
        <dbReference type="Proteomes" id="UP001516400"/>
    </source>
</evidence>
<dbReference type="PANTHER" id="PTHR43243:SF105">
    <property type="entry name" value="CATIONIC AMINO ACID TRANSPORTER C-TERMINAL DOMAIN-CONTAINING PROTEIN"/>
    <property type="match status" value="1"/>
</dbReference>
<feature type="transmembrane region" description="Helical" evidence="1">
    <location>
        <begin position="21"/>
        <end position="39"/>
    </location>
</feature>
<proteinExistence type="predicted"/>
<organism evidence="3 4">
    <name type="scientific">Cryptolaemus montrouzieri</name>
    <dbReference type="NCBI Taxonomy" id="559131"/>
    <lineage>
        <taxon>Eukaryota</taxon>
        <taxon>Metazoa</taxon>
        <taxon>Ecdysozoa</taxon>
        <taxon>Arthropoda</taxon>
        <taxon>Hexapoda</taxon>
        <taxon>Insecta</taxon>
        <taxon>Pterygota</taxon>
        <taxon>Neoptera</taxon>
        <taxon>Endopterygota</taxon>
        <taxon>Coleoptera</taxon>
        <taxon>Polyphaga</taxon>
        <taxon>Cucujiformia</taxon>
        <taxon>Coccinelloidea</taxon>
        <taxon>Coccinellidae</taxon>
        <taxon>Scymninae</taxon>
        <taxon>Scymnini</taxon>
        <taxon>Cryptolaemus</taxon>
    </lineage>
</organism>
<keyword evidence="4" id="KW-1185">Reference proteome</keyword>
<reference evidence="3 4" key="1">
    <citation type="journal article" date="2021" name="BMC Biol.">
        <title>Horizontally acquired antibacterial genes associated with adaptive radiation of ladybird beetles.</title>
        <authorList>
            <person name="Li H.S."/>
            <person name="Tang X.F."/>
            <person name="Huang Y.H."/>
            <person name="Xu Z.Y."/>
            <person name="Chen M.L."/>
            <person name="Du X.Y."/>
            <person name="Qiu B.Y."/>
            <person name="Chen P.T."/>
            <person name="Zhang W."/>
            <person name="Slipinski A."/>
            <person name="Escalona H.E."/>
            <person name="Waterhouse R.M."/>
            <person name="Zwick A."/>
            <person name="Pang H."/>
        </authorList>
    </citation>
    <scope>NUCLEOTIDE SEQUENCE [LARGE SCALE GENOMIC DNA]</scope>
    <source>
        <strain evidence="3">SYSU2018</strain>
    </source>
</reference>
<evidence type="ECO:0000259" key="2">
    <source>
        <dbReference type="Pfam" id="PF13906"/>
    </source>
</evidence>
<dbReference type="PANTHER" id="PTHR43243">
    <property type="entry name" value="INNER MEMBRANE TRANSPORTER YGJI-RELATED"/>
    <property type="match status" value="1"/>
</dbReference>
<keyword evidence="1" id="KW-1133">Transmembrane helix</keyword>
<keyword evidence="1" id="KW-0812">Transmembrane</keyword>
<comment type="caution">
    <text evidence="3">The sequence shown here is derived from an EMBL/GenBank/DDBJ whole genome shotgun (WGS) entry which is preliminary data.</text>
</comment>
<gene>
    <name evidence="3" type="ORF">HHI36_008036</name>
</gene>
<evidence type="ECO:0000313" key="3">
    <source>
        <dbReference type="EMBL" id="KAL3268950.1"/>
    </source>
</evidence>
<dbReference type="InterPro" id="IPR029485">
    <property type="entry name" value="CAT_C"/>
</dbReference>
<accession>A0ABD2MRE2</accession>
<feature type="transmembrane region" description="Helical" evidence="1">
    <location>
        <begin position="51"/>
        <end position="69"/>
    </location>
</feature>
<name>A0ABD2MRE2_9CUCU</name>
<protein>
    <recommendedName>
        <fullName evidence="2">Cationic amino acid transporter C-terminal domain-containing protein</fullName>
    </recommendedName>
</protein>
<dbReference type="EMBL" id="JABFTP020000021">
    <property type="protein sequence ID" value="KAL3268950.1"/>
    <property type="molecule type" value="Genomic_DNA"/>
</dbReference>
<evidence type="ECO:0000256" key="1">
    <source>
        <dbReference type="SAM" id="Phobius"/>
    </source>
</evidence>
<dbReference type="AlphaFoldDB" id="A0ABD2MRE2"/>
<dbReference type="Gene3D" id="1.20.1740.10">
    <property type="entry name" value="Amino acid/polyamine transporter I"/>
    <property type="match status" value="1"/>
</dbReference>
<feature type="transmembrane region" description="Helical" evidence="1">
    <location>
        <begin position="108"/>
        <end position="126"/>
    </location>
</feature>
<dbReference type="Proteomes" id="UP001516400">
    <property type="component" value="Unassembled WGS sequence"/>
</dbReference>
<keyword evidence="1" id="KW-0472">Membrane</keyword>
<feature type="transmembrane region" description="Helical" evidence="1">
    <location>
        <begin position="81"/>
        <end position="102"/>
    </location>
</feature>